<protein>
    <submittedName>
        <fullName evidence="1">11465_t:CDS:1</fullName>
    </submittedName>
</protein>
<gene>
    <name evidence="1" type="ORF">FWILDA_LOCUS10820</name>
</gene>
<organism evidence="1 2">
    <name type="scientific">Funneliformis geosporum</name>
    <dbReference type="NCBI Taxonomy" id="1117311"/>
    <lineage>
        <taxon>Eukaryota</taxon>
        <taxon>Fungi</taxon>
        <taxon>Fungi incertae sedis</taxon>
        <taxon>Mucoromycota</taxon>
        <taxon>Glomeromycotina</taxon>
        <taxon>Glomeromycetes</taxon>
        <taxon>Glomerales</taxon>
        <taxon>Glomeraceae</taxon>
        <taxon>Funneliformis</taxon>
    </lineage>
</organism>
<proteinExistence type="predicted"/>
<comment type="caution">
    <text evidence="1">The sequence shown here is derived from an EMBL/GenBank/DDBJ whole genome shotgun (WGS) entry which is preliminary data.</text>
</comment>
<dbReference type="Proteomes" id="UP001153678">
    <property type="component" value="Unassembled WGS sequence"/>
</dbReference>
<evidence type="ECO:0000313" key="2">
    <source>
        <dbReference type="Proteomes" id="UP001153678"/>
    </source>
</evidence>
<accession>A0A9W4WVV9</accession>
<sequence length="45" mass="5009">LYKSLTHSISVFIKVIDLVVQGQSPEICKIPGVLWPAIYGIKKLL</sequence>
<reference evidence="1" key="1">
    <citation type="submission" date="2022-08" db="EMBL/GenBank/DDBJ databases">
        <authorList>
            <person name="Kallberg Y."/>
            <person name="Tangrot J."/>
            <person name="Rosling A."/>
        </authorList>
    </citation>
    <scope>NUCLEOTIDE SEQUENCE</scope>
    <source>
        <strain evidence="1">Wild A</strain>
    </source>
</reference>
<dbReference type="AlphaFoldDB" id="A0A9W4WVV9"/>
<feature type="non-terminal residue" evidence="1">
    <location>
        <position position="1"/>
    </location>
</feature>
<dbReference type="OrthoDB" id="2447555at2759"/>
<evidence type="ECO:0000313" key="1">
    <source>
        <dbReference type="EMBL" id="CAI2182925.1"/>
    </source>
</evidence>
<name>A0A9W4WVV9_9GLOM</name>
<keyword evidence="2" id="KW-1185">Reference proteome</keyword>
<dbReference type="EMBL" id="CAMKVN010002873">
    <property type="protein sequence ID" value="CAI2182925.1"/>
    <property type="molecule type" value="Genomic_DNA"/>
</dbReference>